<dbReference type="Pfam" id="PF14588">
    <property type="entry name" value="YjgF_endoribonc"/>
    <property type="match status" value="1"/>
</dbReference>
<reference evidence="2" key="1">
    <citation type="submission" date="2021-01" db="EMBL/GenBank/DDBJ databases">
        <authorList>
            <person name="Corre E."/>
            <person name="Pelletier E."/>
            <person name="Niang G."/>
            <person name="Scheremetjew M."/>
            <person name="Finn R."/>
            <person name="Kale V."/>
            <person name="Holt S."/>
            <person name="Cochrane G."/>
            <person name="Meng A."/>
            <person name="Brown T."/>
            <person name="Cohen L."/>
        </authorList>
    </citation>
    <scope>NUCLEOTIDE SEQUENCE</scope>
    <source>
        <strain evidence="2">UIO037</strain>
    </source>
</reference>
<organism evidence="2">
    <name type="scientific">Prymnesium polylepis</name>
    <dbReference type="NCBI Taxonomy" id="72548"/>
    <lineage>
        <taxon>Eukaryota</taxon>
        <taxon>Haptista</taxon>
        <taxon>Haptophyta</taxon>
        <taxon>Prymnesiophyceae</taxon>
        <taxon>Prymnesiales</taxon>
        <taxon>Prymnesiaceae</taxon>
        <taxon>Prymnesium</taxon>
    </lineage>
</organism>
<sequence>MPRASAALPRAAAQTSRFVQTEARIKELGITLPPPGGPKANYNIVCWESPTLLYVSGHLPIHLDGSMTTGAVGPDGLTLEEARGAARWCGLNLIATIQDQLGGDLDRVAKVVKLFGIVSSKQEFKEQHLVMNGASDVMMEVFGDRGYHARSAIGTNTLPLDASVEVEAIIKVKA</sequence>
<evidence type="ECO:0000259" key="1">
    <source>
        <dbReference type="Pfam" id="PF14588"/>
    </source>
</evidence>
<dbReference type="PANTHER" id="PTHR43760">
    <property type="entry name" value="ENDORIBONUCLEASE-RELATED"/>
    <property type="match status" value="1"/>
</dbReference>
<evidence type="ECO:0000313" key="2">
    <source>
        <dbReference type="EMBL" id="CAE2210675.1"/>
    </source>
</evidence>
<name>A0A7S4HVL8_9EUKA</name>
<gene>
    <name evidence="2" type="ORF">CPOL0286_LOCUS6541</name>
</gene>
<dbReference type="CDD" id="cd02199">
    <property type="entry name" value="YjgF_YER057c_UK114_like_1"/>
    <property type="match status" value="1"/>
</dbReference>
<proteinExistence type="predicted"/>
<feature type="domain" description="Endoribonuclease L-PSP/chorismate mutase-like" evidence="1">
    <location>
        <begin position="24"/>
        <end position="163"/>
    </location>
</feature>
<dbReference type="PANTHER" id="PTHR43760:SF1">
    <property type="entry name" value="ENDORIBONUCLEASE L-PSP_CHORISMATE MUTASE-LIKE DOMAIN-CONTAINING PROTEIN"/>
    <property type="match status" value="1"/>
</dbReference>
<dbReference type="AlphaFoldDB" id="A0A7S4HVL8"/>
<dbReference type="Gene3D" id="3.30.1330.40">
    <property type="entry name" value="RutC-like"/>
    <property type="match status" value="1"/>
</dbReference>
<dbReference type="SUPFAM" id="SSF55298">
    <property type="entry name" value="YjgF-like"/>
    <property type="match status" value="1"/>
</dbReference>
<accession>A0A7S4HVL8</accession>
<dbReference type="InterPro" id="IPR013813">
    <property type="entry name" value="Endoribo_LPSP/chorism_mut-like"/>
</dbReference>
<dbReference type="EMBL" id="HBKO01014523">
    <property type="protein sequence ID" value="CAE2210675.1"/>
    <property type="molecule type" value="Transcribed_RNA"/>
</dbReference>
<dbReference type="InterPro" id="IPR035959">
    <property type="entry name" value="RutC-like_sf"/>
</dbReference>
<protein>
    <recommendedName>
        <fullName evidence="1">Endoribonuclease L-PSP/chorismate mutase-like domain-containing protein</fullName>
    </recommendedName>
</protein>